<evidence type="ECO:0000313" key="1">
    <source>
        <dbReference type="EMBL" id="MDR7328736.1"/>
    </source>
</evidence>
<reference evidence="1" key="1">
    <citation type="submission" date="2023-07" db="EMBL/GenBank/DDBJ databases">
        <title>Sequencing the genomes of 1000 actinobacteria strains.</title>
        <authorList>
            <person name="Klenk H.-P."/>
        </authorList>
    </citation>
    <scope>NUCLEOTIDE SEQUENCE</scope>
    <source>
        <strain evidence="1">DSM 107476</strain>
    </source>
</reference>
<dbReference type="Proteomes" id="UP001180840">
    <property type="component" value="Unassembled WGS sequence"/>
</dbReference>
<sequence length="215" mass="23716">MDERTRLSSLMVQEFGAPAATAPTSREAITDVANKVYGKFVGRTMHGFGPKGNKSLLVKDTANSLYDFVTDLKTDPLVIQDAGIAQANFDTRHDTWCLNRISAFRSSSGFALTYGHAQMWINMTLKGLDTLGHPAVVGVHRYLHVAAAYTERSHLAAFIGVSRPSGPSGKVPWSQLERDQYRDYQQRLRTAIAADSGGLLAPLDWEAQAQKTYPW</sequence>
<gene>
    <name evidence="1" type="ORF">J2S39_000412</name>
</gene>
<dbReference type="EMBL" id="JAVDXZ010000001">
    <property type="protein sequence ID" value="MDR7328736.1"/>
    <property type="molecule type" value="Genomic_DNA"/>
</dbReference>
<comment type="caution">
    <text evidence="1">The sequence shown here is derived from an EMBL/GenBank/DDBJ whole genome shotgun (WGS) entry which is preliminary data.</text>
</comment>
<keyword evidence="2" id="KW-1185">Reference proteome</keyword>
<accession>A0ABU1ZUX9</accession>
<organism evidence="1 2">
    <name type="scientific">Corynebacterium guangdongense</name>
    <dbReference type="NCBI Taxonomy" id="1783348"/>
    <lineage>
        <taxon>Bacteria</taxon>
        <taxon>Bacillati</taxon>
        <taxon>Actinomycetota</taxon>
        <taxon>Actinomycetes</taxon>
        <taxon>Mycobacteriales</taxon>
        <taxon>Corynebacteriaceae</taxon>
        <taxon>Corynebacterium</taxon>
    </lineage>
</organism>
<name>A0ABU1ZUX9_9CORY</name>
<proteinExistence type="predicted"/>
<evidence type="ECO:0000313" key="2">
    <source>
        <dbReference type="Proteomes" id="UP001180840"/>
    </source>
</evidence>
<dbReference type="RefSeq" id="WP_290198410.1">
    <property type="nucleotide sequence ID" value="NZ_CP047654.1"/>
</dbReference>
<protein>
    <submittedName>
        <fullName evidence="1">Uncharacterized protein</fullName>
    </submittedName>
</protein>